<reference evidence="2" key="1">
    <citation type="submission" date="2023-03" db="EMBL/GenBank/DDBJ databases">
        <title>Massive genome expansion in bonnet fungi (Mycena s.s.) driven by repeated elements and novel gene families across ecological guilds.</title>
        <authorList>
            <consortium name="Lawrence Berkeley National Laboratory"/>
            <person name="Harder C.B."/>
            <person name="Miyauchi S."/>
            <person name="Viragh M."/>
            <person name="Kuo A."/>
            <person name="Thoen E."/>
            <person name="Andreopoulos B."/>
            <person name="Lu D."/>
            <person name="Skrede I."/>
            <person name="Drula E."/>
            <person name="Henrissat B."/>
            <person name="Morin E."/>
            <person name="Kohler A."/>
            <person name="Barry K."/>
            <person name="LaButti K."/>
            <person name="Morin E."/>
            <person name="Salamov A."/>
            <person name="Lipzen A."/>
            <person name="Mereny Z."/>
            <person name="Hegedus B."/>
            <person name="Baldrian P."/>
            <person name="Stursova M."/>
            <person name="Weitz H."/>
            <person name="Taylor A."/>
            <person name="Grigoriev I.V."/>
            <person name="Nagy L.G."/>
            <person name="Martin F."/>
            <person name="Kauserud H."/>
        </authorList>
    </citation>
    <scope>NUCLEOTIDE SEQUENCE</scope>
    <source>
        <strain evidence="2">CBHHK182m</strain>
    </source>
</reference>
<evidence type="ECO:0000313" key="3">
    <source>
        <dbReference type="Proteomes" id="UP001215598"/>
    </source>
</evidence>
<feature type="compositionally biased region" description="Low complexity" evidence="1">
    <location>
        <begin position="83"/>
        <end position="92"/>
    </location>
</feature>
<dbReference type="Proteomes" id="UP001215598">
    <property type="component" value="Unassembled WGS sequence"/>
</dbReference>
<feature type="compositionally biased region" description="Low complexity" evidence="1">
    <location>
        <begin position="148"/>
        <end position="171"/>
    </location>
</feature>
<dbReference type="EMBL" id="JARKIB010000177">
    <property type="protein sequence ID" value="KAJ7727767.1"/>
    <property type="molecule type" value="Genomic_DNA"/>
</dbReference>
<organism evidence="2 3">
    <name type="scientific">Mycena metata</name>
    <dbReference type="NCBI Taxonomy" id="1033252"/>
    <lineage>
        <taxon>Eukaryota</taxon>
        <taxon>Fungi</taxon>
        <taxon>Dikarya</taxon>
        <taxon>Basidiomycota</taxon>
        <taxon>Agaricomycotina</taxon>
        <taxon>Agaricomycetes</taxon>
        <taxon>Agaricomycetidae</taxon>
        <taxon>Agaricales</taxon>
        <taxon>Marasmiineae</taxon>
        <taxon>Mycenaceae</taxon>
        <taxon>Mycena</taxon>
    </lineage>
</organism>
<comment type="caution">
    <text evidence="2">The sequence shown here is derived from an EMBL/GenBank/DDBJ whole genome shotgun (WGS) entry which is preliminary data.</text>
</comment>
<feature type="compositionally biased region" description="Basic and acidic residues" evidence="1">
    <location>
        <begin position="238"/>
        <end position="248"/>
    </location>
</feature>
<evidence type="ECO:0000313" key="2">
    <source>
        <dbReference type="EMBL" id="KAJ7727767.1"/>
    </source>
</evidence>
<accession>A0AAD7HT47</accession>
<evidence type="ECO:0000256" key="1">
    <source>
        <dbReference type="SAM" id="MobiDB-lite"/>
    </source>
</evidence>
<feature type="compositionally biased region" description="Acidic residues" evidence="1">
    <location>
        <begin position="95"/>
        <end position="105"/>
    </location>
</feature>
<proteinExistence type="predicted"/>
<keyword evidence="3" id="KW-1185">Reference proteome</keyword>
<feature type="region of interest" description="Disordered" evidence="1">
    <location>
        <begin position="148"/>
        <end position="255"/>
    </location>
</feature>
<gene>
    <name evidence="2" type="ORF">B0H16DRAFT_1590154</name>
</gene>
<protein>
    <submittedName>
        <fullName evidence="2">Uncharacterized protein</fullName>
    </submittedName>
</protein>
<name>A0AAD7HT47_9AGAR</name>
<feature type="region of interest" description="Disordered" evidence="1">
    <location>
        <begin position="1"/>
        <end position="118"/>
    </location>
</feature>
<dbReference type="AlphaFoldDB" id="A0AAD7HT47"/>
<sequence>MPVLTRNMRKDAGLPALPARFPSDVPKIASRAAQPGGRAPRVVPRSTLRIPSPVVFSPPAHHEPLSPLTHSNSSRHSSHSHRSSTSSGYSSNAYLDDDDGTETETETLYGMHPGVQKLQRMPNPAKWNLYEERDSMRMCPIPVLVTVSSTPSSAPLSSWSPTSSRSPTTAPRSPPPVSPRHGHRASRSGKLAREDSLDSEWSTLSRNEQEEHGGSGSRSRASSSEATMRATPSGSSSDGRRGEGERAARRVSSWR</sequence>
<feature type="compositionally biased region" description="Low complexity" evidence="1">
    <location>
        <begin position="217"/>
        <end position="237"/>
    </location>
</feature>